<evidence type="ECO:0000313" key="3">
    <source>
        <dbReference type="Proteomes" id="UP000217257"/>
    </source>
</evidence>
<feature type="chain" id="PRO_5012173969" description="Lipoprotein" evidence="1">
    <location>
        <begin position="32"/>
        <end position="629"/>
    </location>
</feature>
<sequence>MKRLSWPGVSCWLALALLAVLQGCQSSSTGADTRRYPCTQSDECAAGYTCRAGMCQSEGGSVDPPSGPPTRLDFASPAQTVGVGKCSAAVVLETRTAAGSAAPVQAATDVVLSVQPSTDVRLFRDASCSDATETVTLEAGDSRATFYFRSTAARSVRLSVAANGLESAFQDENVVVEPTDIFFVTSAQTLPAGGCSALVELEARDGGGKPLPFAGPTSVTLSGSDFSFFSDPGCTSPLSAAVFAQGATRASFYFKGKSGGTFPLVAAVSGLPTAKQNQTLLPAVRKGVCEMPAGDLSMTCPISPAQLDLSKTMLFVSISPPGTNPDASSVRCVLSAREAITCSRNERGTGIVYIVWHTVELGTGLKVQHLQPTCQVQSTTLQVPIQRVSPDNTFLLVTGEQNGKILGEDDYFTAKLAESSSRVDLQWPVSCAAAWKGSLQVVEAEGLRVTRGSGVTMTGTQTAATVTGLPAVDLTTSVLLFTYRVTNAGTASLCDRVLRGTLTSPTEISFSRGAGSSAGCTTAVIQDISWERIDFGPRASVQTVPVTLNPGEYEAYPAISRVDESRSVVFASGQGMNGQAGGESSYSADDLISESLAGFEFDSPNRLRIIRDSFEGRARWTSFVVQFEP</sequence>
<feature type="signal peptide" evidence="1">
    <location>
        <begin position="1"/>
        <end position="31"/>
    </location>
</feature>
<reference evidence="2 3" key="1">
    <citation type="submission" date="2017-06" db="EMBL/GenBank/DDBJ databases">
        <title>Sequencing and comparative analysis of myxobacterial genomes.</title>
        <authorList>
            <person name="Rupp O."/>
            <person name="Goesmann A."/>
            <person name="Sogaard-Andersen L."/>
        </authorList>
    </citation>
    <scope>NUCLEOTIDE SEQUENCE [LARGE SCALE GENOMIC DNA]</scope>
    <source>
        <strain evidence="2 3">DSM 52655</strain>
    </source>
</reference>
<dbReference type="EMBL" id="CP022098">
    <property type="protein sequence ID" value="ATB41284.1"/>
    <property type="molecule type" value="Genomic_DNA"/>
</dbReference>
<dbReference type="RefSeq" id="WP_095989028.1">
    <property type="nucleotide sequence ID" value="NZ_CP022098.1"/>
</dbReference>
<accession>A0A250JBK0</accession>
<dbReference type="PROSITE" id="PS51257">
    <property type="entry name" value="PROKAR_LIPOPROTEIN"/>
    <property type="match status" value="1"/>
</dbReference>
<keyword evidence="1" id="KW-0732">Signal</keyword>
<name>A0A250JBK0_9BACT</name>
<gene>
    <name evidence="2" type="ORF">CYFUS_006749</name>
</gene>
<dbReference type="AlphaFoldDB" id="A0A250JBK0"/>
<organism evidence="2 3">
    <name type="scientific">Cystobacter fuscus</name>
    <dbReference type="NCBI Taxonomy" id="43"/>
    <lineage>
        <taxon>Bacteria</taxon>
        <taxon>Pseudomonadati</taxon>
        <taxon>Myxococcota</taxon>
        <taxon>Myxococcia</taxon>
        <taxon>Myxococcales</taxon>
        <taxon>Cystobacterineae</taxon>
        <taxon>Archangiaceae</taxon>
        <taxon>Cystobacter</taxon>
    </lineage>
</organism>
<proteinExistence type="predicted"/>
<dbReference type="KEGG" id="cfus:CYFUS_006749"/>
<protein>
    <recommendedName>
        <fullName evidence="4">Lipoprotein</fullName>
    </recommendedName>
</protein>
<evidence type="ECO:0000256" key="1">
    <source>
        <dbReference type="SAM" id="SignalP"/>
    </source>
</evidence>
<dbReference type="Proteomes" id="UP000217257">
    <property type="component" value="Chromosome"/>
</dbReference>
<evidence type="ECO:0008006" key="4">
    <source>
        <dbReference type="Google" id="ProtNLM"/>
    </source>
</evidence>
<evidence type="ECO:0000313" key="2">
    <source>
        <dbReference type="EMBL" id="ATB41284.1"/>
    </source>
</evidence>